<evidence type="ECO:0000256" key="2">
    <source>
        <dbReference type="ARBA" id="ARBA00023012"/>
    </source>
</evidence>
<organism evidence="8 9">
    <name type="scientific">Flavipsychrobacter stenotrophus</name>
    <dbReference type="NCBI Taxonomy" id="2077091"/>
    <lineage>
        <taxon>Bacteria</taxon>
        <taxon>Pseudomonadati</taxon>
        <taxon>Bacteroidota</taxon>
        <taxon>Chitinophagia</taxon>
        <taxon>Chitinophagales</taxon>
        <taxon>Chitinophagaceae</taxon>
        <taxon>Flavipsychrobacter</taxon>
    </lineage>
</organism>
<feature type="domain" description="OmpR/PhoB-type" evidence="7">
    <location>
        <begin position="132"/>
        <end position="229"/>
    </location>
</feature>
<feature type="modified residue" description="4-aspartylphosphate" evidence="4">
    <location>
        <position position="53"/>
    </location>
</feature>
<dbReference type="Gene3D" id="3.40.50.2300">
    <property type="match status" value="1"/>
</dbReference>
<dbReference type="InterPro" id="IPR001867">
    <property type="entry name" value="OmpR/PhoB-type_DNA-bd"/>
</dbReference>
<keyword evidence="9" id="KW-1185">Reference proteome</keyword>
<dbReference type="Pfam" id="PF00072">
    <property type="entry name" value="Response_reg"/>
    <property type="match status" value="1"/>
</dbReference>
<dbReference type="SMART" id="SM00862">
    <property type="entry name" value="Trans_reg_C"/>
    <property type="match status" value="1"/>
</dbReference>
<evidence type="ECO:0000256" key="5">
    <source>
        <dbReference type="PROSITE-ProRule" id="PRU01091"/>
    </source>
</evidence>
<dbReference type="Proteomes" id="UP000239872">
    <property type="component" value="Unassembled WGS sequence"/>
</dbReference>
<evidence type="ECO:0000259" key="6">
    <source>
        <dbReference type="PROSITE" id="PS50110"/>
    </source>
</evidence>
<comment type="caution">
    <text evidence="8">The sequence shown here is derived from an EMBL/GenBank/DDBJ whole genome shotgun (WGS) entry which is preliminary data.</text>
</comment>
<dbReference type="GO" id="GO:0000156">
    <property type="term" value="F:phosphorelay response regulator activity"/>
    <property type="evidence" value="ECO:0007669"/>
    <property type="project" value="TreeGrafter"/>
</dbReference>
<dbReference type="Pfam" id="PF00486">
    <property type="entry name" value="Trans_reg_C"/>
    <property type="match status" value="1"/>
</dbReference>
<evidence type="ECO:0000256" key="3">
    <source>
        <dbReference type="ARBA" id="ARBA00023125"/>
    </source>
</evidence>
<dbReference type="SUPFAM" id="SSF52172">
    <property type="entry name" value="CheY-like"/>
    <property type="match status" value="1"/>
</dbReference>
<reference evidence="8 9" key="1">
    <citation type="submission" date="2018-01" db="EMBL/GenBank/DDBJ databases">
        <title>A novel member of the phylum Bacteroidetes isolated from glacier ice.</title>
        <authorList>
            <person name="Liu Q."/>
            <person name="Xin Y.-H."/>
        </authorList>
    </citation>
    <scope>NUCLEOTIDE SEQUENCE [LARGE SCALE GENOMIC DNA]</scope>
    <source>
        <strain evidence="8 9">RB1R16</strain>
    </source>
</reference>
<proteinExistence type="predicted"/>
<dbReference type="GO" id="GO:0005829">
    <property type="term" value="C:cytosol"/>
    <property type="evidence" value="ECO:0007669"/>
    <property type="project" value="TreeGrafter"/>
</dbReference>
<accession>A0A2S7SV48</accession>
<dbReference type="InterPro" id="IPR001789">
    <property type="entry name" value="Sig_transdc_resp-reg_receiver"/>
</dbReference>
<dbReference type="InterPro" id="IPR011006">
    <property type="entry name" value="CheY-like_superfamily"/>
</dbReference>
<sequence length="231" mass="26317">MKKRVLYIEDEVYLARIVKDTLELKGYEVLHKKDGTQIHDCVTNFAPDICLLDVMLPHVDGFTLANHIRNINPRLPIIFLTAKTQTDDLIKGFSSGGSDYLRKPFSMEELVVRLDNQLKLAGRDTSTAQSLPDQVVLKDYTFYPGKFELQTPTGTIKLSNREAQILSMLCAHTNSAVDRREMLQIVWGDDSFFNSRNLDVYIRKIRGYFAPDSGIEIVTLKGKGYHFVVSR</sequence>
<dbReference type="CDD" id="cd00383">
    <property type="entry name" value="trans_reg_C"/>
    <property type="match status" value="1"/>
</dbReference>
<feature type="DNA-binding region" description="OmpR/PhoB-type" evidence="5">
    <location>
        <begin position="132"/>
        <end position="229"/>
    </location>
</feature>
<dbReference type="PANTHER" id="PTHR48111">
    <property type="entry name" value="REGULATOR OF RPOS"/>
    <property type="match status" value="1"/>
</dbReference>
<feature type="domain" description="Response regulatory" evidence="6">
    <location>
        <begin position="4"/>
        <end position="118"/>
    </location>
</feature>
<evidence type="ECO:0000259" key="7">
    <source>
        <dbReference type="PROSITE" id="PS51755"/>
    </source>
</evidence>
<dbReference type="RefSeq" id="WP_105039342.1">
    <property type="nucleotide sequence ID" value="NZ_PPSL01000003.1"/>
</dbReference>
<evidence type="ECO:0000256" key="1">
    <source>
        <dbReference type="ARBA" id="ARBA00022553"/>
    </source>
</evidence>
<dbReference type="PROSITE" id="PS51755">
    <property type="entry name" value="OMPR_PHOB"/>
    <property type="match status" value="1"/>
</dbReference>
<keyword evidence="3 5" id="KW-0238">DNA-binding</keyword>
<keyword evidence="1 4" id="KW-0597">Phosphoprotein</keyword>
<protein>
    <submittedName>
        <fullName evidence="8">DNA-binding response regulator</fullName>
    </submittedName>
</protein>
<dbReference type="PANTHER" id="PTHR48111:SF40">
    <property type="entry name" value="PHOSPHATE REGULON TRANSCRIPTIONAL REGULATORY PROTEIN PHOB"/>
    <property type="match status" value="1"/>
</dbReference>
<dbReference type="SMART" id="SM00448">
    <property type="entry name" value="REC"/>
    <property type="match status" value="1"/>
</dbReference>
<dbReference type="InterPro" id="IPR016032">
    <property type="entry name" value="Sig_transdc_resp-reg_C-effctor"/>
</dbReference>
<dbReference type="InterPro" id="IPR036388">
    <property type="entry name" value="WH-like_DNA-bd_sf"/>
</dbReference>
<dbReference type="EMBL" id="PPSL01000003">
    <property type="protein sequence ID" value="PQJ10614.1"/>
    <property type="molecule type" value="Genomic_DNA"/>
</dbReference>
<dbReference type="CDD" id="cd17574">
    <property type="entry name" value="REC_OmpR"/>
    <property type="match status" value="1"/>
</dbReference>
<dbReference type="InterPro" id="IPR039420">
    <property type="entry name" value="WalR-like"/>
</dbReference>
<dbReference type="GO" id="GO:0006355">
    <property type="term" value="P:regulation of DNA-templated transcription"/>
    <property type="evidence" value="ECO:0007669"/>
    <property type="project" value="InterPro"/>
</dbReference>
<dbReference type="GO" id="GO:0032993">
    <property type="term" value="C:protein-DNA complex"/>
    <property type="evidence" value="ECO:0007669"/>
    <property type="project" value="TreeGrafter"/>
</dbReference>
<keyword evidence="2" id="KW-0902">Two-component regulatory system</keyword>
<dbReference type="SUPFAM" id="SSF46894">
    <property type="entry name" value="C-terminal effector domain of the bipartite response regulators"/>
    <property type="match status" value="1"/>
</dbReference>
<gene>
    <name evidence="8" type="ORF">CJD36_011620</name>
</gene>
<dbReference type="Gene3D" id="1.10.10.10">
    <property type="entry name" value="Winged helix-like DNA-binding domain superfamily/Winged helix DNA-binding domain"/>
    <property type="match status" value="1"/>
</dbReference>
<evidence type="ECO:0000313" key="9">
    <source>
        <dbReference type="Proteomes" id="UP000239872"/>
    </source>
</evidence>
<evidence type="ECO:0000256" key="4">
    <source>
        <dbReference type="PROSITE-ProRule" id="PRU00169"/>
    </source>
</evidence>
<dbReference type="AlphaFoldDB" id="A0A2S7SV48"/>
<name>A0A2S7SV48_9BACT</name>
<dbReference type="GO" id="GO:0000976">
    <property type="term" value="F:transcription cis-regulatory region binding"/>
    <property type="evidence" value="ECO:0007669"/>
    <property type="project" value="TreeGrafter"/>
</dbReference>
<dbReference type="PROSITE" id="PS50110">
    <property type="entry name" value="RESPONSE_REGULATORY"/>
    <property type="match status" value="1"/>
</dbReference>
<dbReference type="OrthoDB" id="9790442at2"/>
<evidence type="ECO:0000313" key="8">
    <source>
        <dbReference type="EMBL" id="PQJ10614.1"/>
    </source>
</evidence>